<protein>
    <submittedName>
        <fullName evidence="1">Uncharacterized protein</fullName>
    </submittedName>
</protein>
<proteinExistence type="predicted"/>
<sequence>MDTFIFAVLQKIISIWILLTLYNDRFGTKQSVIRPCLMLLIMMGIRCQCYRKLLALSIKKLKLSFQRSRLETSLV</sequence>
<keyword evidence="2" id="KW-1185">Reference proteome</keyword>
<reference evidence="1 2" key="1">
    <citation type="submission" date="2023-12" db="EMBL/GenBank/DDBJ databases">
        <title>Baltic Sea Cyanobacteria.</title>
        <authorList>
            <person name="Delbaje E."/>
            <person name="Fewer D.P."/>
            <person name="Shishido T.K."/>
        </authorList>
    </citation>
    <scope>NUCLEOTIDE SEQUENCE [LARGE SCALE GENOMIC DNA]</scope>
    <source>
        <strain evidence="1 2">UHCC 0370</strain>
    </source>
</reference>
<comment type="caution">
    <text evidence="1">The sequence shown here is derived from an EMBL/GenBank/DDBJ whole genome shotgun (WGS) entry which is preliminary data.</text>
</comment>
<evidence type="ECO:0000313" key="1">
    <source>
        <dbReference type="EMBL" id="MEA5477133.1"/>
    </source>
</evidence>
<name>A0ABU5THL4_9CYAN</name>
<organism evidence="1 2">
    <name type="scientific">Pseudanabaena galeata UHCC 0370</name>
    <dbReference type="NCBI Taxonomy" id="3110310"/>
    <lineage>
        <taxon>Bacteria</taxon>
        <taxon>Bacillati</taxon>
        <taxon>Cyanobacteriota</taxon>
        <taxon>Cyanophyceae</taxon>
        <taxon>Pseudanabaenales</taxon>
        <taxon>Pseudanabaenaceae</taxon>
        <taxon>Pseudanabaena</taxon>
    </lineage>
</organism>
<accession>A0ABU5THL4</accession>
<evidence type="ECO:0000313" key="2">
    <source>
        <dbReference type="Proteomes" id="UP001301388"/>
    </source>
</evidence>
<dbReference type="RefSeq" id="WP_281006099.1">
    <property type="nucleotide sequence ID" value="NZ_JAYGIE010000017.1"/>
</dbReference>
<gene>
    <name evidence="1" type="ORF">VB774_05815</name>
</gene>
<dbReference type="Proteomes" id="UP001301388">
    <property type="component" value="Unassembled WGS sequence"/>
</dbReference>
<dbReference type="EMBL" id="JAYGIE010000017">
    <property type="protein sequence ID" value="MEA5477133.1"/>
    <property type="molecule type" value="Genomic_DNA"/>
</dbReference>